<dbReference type="KEGG" id="vg:22647437"/>
<evidence type="ECO:0000313" key="7">
    <source>
        <dbReference type="EMBL" id="AIZ77290.1"/>
    </source>
</evidence>
<evidence type="ECO:0000256" key="3">
    <source>
        <dbReference type="ARBA" id="ARBA00022917"/>
    </source>
</evidence>
<sequence>MSFRELILFHAAAHVVTGDPEAPRHAASLCAGFGVDFSAAFGEFARRYPRTAAAIERADLLPQTDMAFPTDALRAMVRLRLQASGLQVKAARALTPAMHGAAVVDGCAVRVFRANDALLEFLVARFDPAVYRYVGVRAPSVRRGSRVFVCAGESVSFIAAHESRIVANRPMRVVVTDACVARVLERGAADVFDRGSSVLLRALREIFYRLSENAEGAPTGQTLNLASRMASRS</sequence>
<evidence type="ECO:0000256" key="4">
    <source>
        <dbReference type="ARBA" id="ARBA00034664"/>
    </source>
</evidence>
<reference evidence="7 8" key="1">
    <citation type="submission" date="2014-09" db="EMBL/GenBank/DDBJ databases">
        <title>Parapoxvirus (PPV) of red deer reveals sub-clinical infection and confirms a unique species.</title>
        <authorList>
            <person name="Friederichs S."/>
            <person name="Stefan K."/>
            <person name="Helmut B."/>
            <person name="Heike L."/>
            <person name="Mathias B."/>
        </authorList>
    </citation>
    <scope>NUCLEOTIDE SEQUENCE [LARGE SCALE GENOMIC DNA]</scope>
    <source>
        <strain evidence="7">HL953</strain>
    </source>
</reference>
<dbReference type="RefSeq" id="YP_009112778.1">
    <property type="nucleotide sequence ID" value="NC_025963.1"/>
</dbReference>
<keyword evidence="3" id="KW-0648">Protein biosynthesis</keyword>
<comment type="function">
    <text evidence="4">Involved in postreplicative transcription elongation on intermediate and late genes.</text>
</comment>
<dbReference type="Proteomes" id="UP000107385">
    <property type="component" value="Segment"/>
</dbReference>
<dbReference type="EMBL" id="KM502564">
    <property type="protein sequence ID" value="AIZ77290.1"/>
    <property type="molecule type" value="Genomic_DNA"/>
</dbReference>
<organism evidence="7 8">
    <name type="scientific">Parapoxvirus red deer/HL953</name>
    <dbReference type="NCBI Taxonomy" id="1579460"/>
    <lineage>
        <taxon>Viruses</taxon>
        <taxon>Varidnaviria</taxon>
        <taxon>Bamfordvirae</taxon>
        <taxon>Nucleocytoviricota</taxon>
        <taxon>Pokkesviricetes</taxon>
        <taxon>Chitovirales</taxon>
        <taxon>Poxviridae</taxon>
        <taxon>Chordopoxvirinae</taxon>
        <taxon>Parapoxvirus</taxon>
        <taxon>Parapoxvirus reddeerpox</taxon>
        <taxon>Red deerpox virus</taxon>
    </lineage>
</organism>
<name>A0A0A7M9Q6_9POXV</name>
<comment type="similarity">
    <text evidence="5">Belongs to the orthopoxvirus OPG087 family.</text>
</comment>
<keyword evidence="8" id="KW-1185">Reference proteome</keyword>
<keyword evidence="2 7" id="KW-0251">Elongation factor</keyword>
<dbReference type="OrthoDB" id="11309at10239"/>
<keyword evidence="1" id="KW-0244">Early protein</keyword>
<evidence type="ECO:0000313" key="8">
    <source>
        <dbReference type="Proteomes" id="UP000107385"/>
    </source>
</evidence>
<proteinExistence type="inferred from homology"/>
<dbReference type="InterPro" id="IPR008446">
    <property type="entry name" value="Chordopox_G2"/>
</dbReference>
<evidence type="ECO:0000256" key="1">
    <source>
        <dbReference type="ARBA" id="ARBA00022518"/>
    </source>
</evidence>
<dbReference type="Pfam" id="PF05796">
    <property type="entry name" value="Chordopox_G2"/>
    <property type="match status" value="1"/>
</dbReference>
<dbReference type="GeneID" id="22647437"/>
<evidence type="ECO:0000256" key="6">
    <source>
        <dbReference type="ARBA" id="ARBA00034831"/>
    </source>
</evidence>
<protein>
    <recommendedName>
        <fullName evidence="6">Late transcription elongation factor OPG087</fullName>
    </recommendedName>
</protein>
<accession>A0A0A7M9Q6</accession>
<evidence type="ECO:0000256" key="5">
    <source>
        <dbReference type="ARBA" id="ARBA00034755"/>
    </source>
</evidence>
<evidence type="ECO:0000256" key="2">
    <source>
        <dbReference type="ARBA" id="ARBA00022768"/>
    </source>
</evidence>